<gene>
    <name evidence="3" type="ORF">FHE65_26705</name>
</gene>
<evidence type="ECO:0000313" key="4">
    <source>
        <dbReference type="Proteomes" id="UP000306740"/>
    </source>
</evidence>
<comment type="caution">
    <text evidence="3">The sequence shown here is derived from an EMBL/GenBank/DDBJ whole genome shotgun (WGS) entry which is preliminary data.</text>
</comment>
<proteinExistence type="predicted"/>
<sequence>MSRTLRTLAIGAAASALVVGVTASPAEAKTRSFKDARGDAAAAVDMTKVKVANTKRSLVVRITVPRLKKAQLEAVNVTIVTKGRARPLFISSKARRPDGSWSGLSLVSFQAESTARCRGDKIQFGARAITVRVPQRCLDRNRLAVRVGVALVSRQNDGTSSPQPGPDTYADGYPSLVSPKQPPWVRYR</sequence>
<feature type="chain" id="PRO_5022740709" evidence="2">
    <location>
        <begin position="29"/>
        <end position="188"/>
    </location>
</feature>
<dbReference type="OrthoDB" id="3827956at2"/>
<evidence type="ECO:0000256" key="2">
    <source>
        <dbReference type="SAM" id="SignalP"/>
    </source>
</evidence>
<keyword evidence="2" id="KW-0732">Signal</keyword>
<dbReference type="RefSeq" id="WP_139088253.1">
    <property type="nucleotide sequence ID" value="NZ_VDFR01000143.1"/>
</dbReference>
<evidence type="ECO:0000313" key="3">
    <source>
        <dbReference type="EMBL" id="TNC35875.1"/>
    </source>
</evidence>
<evidence type="ECO:0000256" key="1">
    <source>
        <dbReference type="SAM" id="MobiDB-lite"/>
    </source>
</evidence>
<feature type="region of interest" description="Disordered" evidence="1">
    <location>
        <begin position="155"/>
        <end position="188"/>
    </location>
</feature>
<protein>
    <submittedName>
        <fullName evidence="3">Uncharacterized protein</fullName>
    </submittedName>
</protein>
<dbReference type="AlphaFoldDB" id="A0A5C4MDC3"/>
<reference evidence="3 4" key="1">
    <citation type="submission" date="2019-05" db="EMBL/GenBank/DDBJ databases">
        <title>Mumia sp. nov., isolated from the intestinal contents of plateau pika (Ochotona curzoniae) in the Qinghai-Tibet plateau of China.</title>
        <authorList>
            <person name="Tian Z."/>
        </authorList>
    </citation>
    <scope>NUCLEOTIDE SEQUENCE [LARGE SCALE GENOMIC DNA]</scope>
    <source>
        <strain evidence="4">527</strain>
    </source>
</reference>
<dbReference type="Proteomes" id="UP000306740">
    <property type="component" value="Unassembled WGS sequence"/>
</dbReference>
<name>A0A5C4MDC3_9ACTN</name>
<organism evidence="3 4">
    <name type="scientific">Mumia zhuanghuii</name>
    <dbReference type="NCBI Taxonomy" id="2585211"/>
    <lineage>
        <taxon>Bacteria</taxon>
        <taxon>Bacillati</taxon>
        <taxon>Actinomycetota</taxon>
        <taxon>Actinomycetes</taxon>
        <taxon>Propionibacteriales</taxon>
        <taxon>Nocardioidaceae</taxon>
        <taxon>Mumia</taxon>
    </lineage>
</organism>
<feature type="signal peptide" evidence="2">
    <location>
        <begin position="1"/>
        <end position="28"/>
    </location>
</feature>
<dbReference type="EMBL" id="VDFR01000143">
    <property type="protein sequence ID" value="TNC35875.1"/>
    <property type="molecule type" value="Genomic_DNA"/>
</dbReference>
<accession>A0A5C4MDC3</accession>